<keyword evidence="2" id="KW-0808">Transferase</keyword>
<dbReference type="RefSeq" id="WP_006597528.1">
    <property type="nucleotide sequence ID" value="NZ_GL622359.1"/>
</dbReference>
<dbReference type="GO" id="GO:0016747">
    <property type="term" value="F:acyltransferase activity, transferring groups other than amino-acyl groups"/>
    <property type="evidence" value="ECO:0007669"/>
    <property type="project" value="InterPro"/>
</dbReference>
<dbReference type="PROSITE" id="PS51186">
    <property type="entry name" value="GNAT"/>
    <property type="match status" value="1"/>
</dbReference>
<dbReference type="SUPFAM" id="SSF55729">
    <property type="entry name" value="Acyl-CoA N-acyltransferases (Nat)"/>
    <property type="match status" value="1"/>
</dbReference>
<sequence>MRQWIVKRLEAMSASELYAVMQARADVFVREQKILYPDADGEDLRCLHLYTLNEVGKVLAYLRMFQADAVGNVCFGRVLTTLRGQGLGRVLIQKAAQVARDQFTAEMIVLHAQQSAEGFYRRLGFSRTSSLFIEAGIPHVAMQCPLTDLVKN</sequence>
<reference evidence="2 3" key="1">
    <citation type="submission" date="2010-12" db="EMBL/GenBank/DDBJ databases">
        <authorList>
            <person name="Muzny D."/>
            <person name="Qin X."/>
            <person name="Deng J."/>
            <person name="Jiang H."/>
            <person name="Liu Y."/>
            <person name="Qu J."/>
            <person name="Song X.-Z."/>
            <person name="Zhang L."/>
            <person name="Thornton R."/>
            <person name="Coyle M."/>
            <person name="Francisco L."/>
            <person name="Jackson L."/>
            <person name="Javaid M."/>
            <person name="Korchina V."/>
            <person name="Kovar C."/>
            <person name="Mata R."/>
            <person name="Mathew T."/>
            <person name="Ngo R."/>
            <person name="Nguyen L."/>
            <person name="Nguyen N."/>
            <person name="Okwuonu G."/>
            <person name="Ongeri F."/>
            <person name="Pham C."/>
            <person name="Simmons D."/>
            <person name="Wilczek-Boney K."/>
            <person name="Hale W."/>
            <person name="Jakkamsetti A."/>
            <person name="Pham P."/>
            <person name="Ruth R."/>
            <person name="San Lucas F."/>
            <person name="Warren J."/>
            <person name="Zhang J."/>
            <person name="Zhao Z."/>
            <person name="Zhou C."/>
            <person name="Zhu D."/>
            <person name="Lee S."/>
            <person name="Bess C."/>
            <person name="Blankenburg K."/>
            <person name="Forbes L."/>
            <person name="Fu Q."/>
            <person name="Gubbala S."/>
            <person name="Hirani K."/>
            <person name="Jayaseelan J.C."/>
            <person name="Lara F."/>
            <person name="Munidasa M."/>
            <person name="Palculict T."/>
            <person name="Patil S."/>
            <person name="Pu L.-L."/>
            <person name="Saada N."/>
            <person name="Tang L."/>
            <person name="Weissenberger G."/>
            <person name="Zhu Y."/>
            <person name="Hemphill L."/>
            <person name="Shang Y."/>
            <person name="Youmans B."/>
            <person name="Ayvaz T."/>
            <person name="Ross M."/>
            <person name="Santibanez J."/>
            <person name="Aqrawi P."/>
            <person name="Gross S."/>
            <person name="Joshi V."/>
            <person name="Fowler G."/>
            <person name="Nazareth L."/>
            <person name="Reid J."/>
            <person name="Worley K."/>
            <person name="Petrosino J."/>
            <person name="Highlander S."/>
            <person name="Gibbs R."/>
        </authorList>
    </citation>
    <scope>NUCLEOTIDE SEQUENCE [LARGE SCALE GENOMIC DNA]</scope>
    <source>
        <strain evidence="2 3">ATCC 23263</strain>
    </source>
</reference>
<keyword evidence="3" id="KW-1185">Reference proteome</keyword>
<dbReference type="AlphaFoldDB" id="E6MDM8"/>
<dbReference type="OrthoDB" id="5292888at2"/>
<gene>
    <name evidence="2" type="ORF">HMP0721_0110</name>
</gene>
<dbReference type="Proteomes" id="UP000004754">
    <property type="component" value="Unassembled WGS sequence"/>
</dbReference>
<protein>
    <submittedName>
        <fullName evidence="2">Acetyltransferase, GNAT family</fullName>
    </submittedName>
</protein>
<dbReference type="InterPro" id="IPR000182">
    <property type="entry name" value="GNAT_dom"/>
</dbReference>
<evidence type="ECO:0000313" key="3">
    <source>
        <dbReference type="Proteomes" id="UP000004754"/>
    </source>
</evidence>
<dbReference type="InterPro" id="IPR016181">
    <property type="entry name" value="Acyl_CoA_acyltransferase"/>
</dbReference>
<dbReference type="EMBL" id="AEQN01000004">
    <property type="protein sequence ID" value="EFV02828.1"/>
    <property type="molecule type" value="Genomic_DNA"/>
</dbReference>
<accession>E6MDM8</accession>
<name>E6MDM8_9FIRM</name>
<dbReference type="Pfam" id="PF13673">
    <property type="entry name" value="Acetyltransf_10"/>
    <property type="match status" value="1"/>
</dbReference>
<organism evidence="2 3">
    <name type="scientific">Pseudoramibacter alactolyticus ATCC 23263</name>
    <dbReference type="NCBI Taxonomy" id="887929"/>
    <lineage>
        <taxon>Bacteria</taxon>
        <taxon>Bacillati</taxon>
        <taxon>Bacillota</taxon>
        <taxon>Clostridia</taxon>
        <taxon>Eubacteriales</taxon>
        <taxon>Eubacteriaceae</taxon>
        <taxon>Pseudoramibacter</taxon>
    </lineage>
</organism>
<proteinExistence type="predicted"/>
<evidence type="ECO:0000259" key="1">
    <source>
        <dbReference type="PROSITE" id="PS51186"/>
    </source>
</evidence>
<dbReference type="HOGENOM" id="CLU_056607_3_1_9"/>
<dbReference type="STRING" id="887929.HMP0721_0110"/>
<dbReference type="eggNOG" id="COG2153">
    <property type="taxonomic scope" value="Bacteria"/>
</dbReference>
<feature type="domain" description="N-acetyltransferase" evidence="1">
    <location>
        <begin position="7"/>
        <end position="147"/>
    </location>
</feature>
<dbReference type="Gene3D" id="3.40.630.30">
    <property type="match status" value="1"/>
</dbReference>
<evidence type="ECO:0000313" key="2">
    <source>
        <dbReference type="EMBL" id="EFV02828.1"/>
    </source>
</evidence>
<comment type="caution">
    <text evidence="2">The sequence shown here is derived from an EMBL/GenBank/DDBJ whole genome shotgun (WGS) entry which is preliminary data.</text>
</comment>